<accession>A0A9P4K0V6</accession>
<dbReference type="OrthoDB" id="4791458at2759"/>
<feature type="non-terminal residue" evidence="1">
    <location>
        <position position="138"/>
    </location>
</feature>
<dbReference type="Gene3D" id="2.60.270.20">
    <property type="entry name" value="Cytolysin/lectin"/>
    <property type="match status" value="1"/>
</dbReference>
<keyword evidence="2" id="KW-1185">Reference proteome</keyword>
<proteinExistence type="predicted"/>
<protein>
    <submittedName>
        <fullName evidence="1">Fruit body lectin</fullName>
    </submittedName>
</protein>
<gene>
    <name evidence="1" type="ORF">CC78DRAFT_442188</name>
</gene>
<dbReference type="SUPFAM" id="SSF63724">
    <property type="entry name" value="Cytolysin/lectin"/>
    <property type="match status" value="1"/>
</dbReference>
<dbReference type="Pfam" id="PF07367">
    <property type="entry name" value="FB_lectin"/>
    <property type="match status" value="1"/>
</dbReference>
<dbReference type="Proteomes" id="UP000800093">
    <property type="component" value="Unassembled WGS sequence"/>
</dbReference>
<reference evidence="2" key="1">
    <citation type="journal article" date="2020" name="Stud. Mycol.">
        <title>101 Dothideomycetes genomes: A test case for predicting lifestyles and emergence of pathogens.</title>
        <authorList>
            <person name="Haridas S."/>
            <person name="Albert R."/>
            <person name="Binder M."/>
            <person name="Bloem J."/>
            <person name="LaButti K."/>
            <person name="Salamov A."/>
            <person name="Andreopoulos B."/>
            <person name="Baker S."/>
            <person name="Barry K."/>
            <person name="Bills G."/>
            <person name="Bluhm B."/>
            <person name="Cannon C."/>
            <person name="Castanera R."/>
            <person name="Culley D."/>
            <person name="Daum C."/>
            <person name="Ezra D."/>
            <person name="Gonzalez J."/>
            <person name="Henrissat B."/>
            <person name="Kuo A."/>
            <person name="Liang C."/>
            <person name="Lipzen A."/>
            <person name="Lutzoni F."/>
            <person name="Magnuson J."/>
            <person name="Mondo S."/>
            <person name="Nolan M."/>
            <person name="Ohm R."/>
            <person name="Pangilinan J."/>
            <person name="Park H.-J."/>
            <person name="Ramirez L."/>
            <person name="Alfaro M."/>
            <person name="Sun H."/>
            <person name="Tritt A."/>
            <person name="Yoshinaga Y."/>
            <person name="Zwiers L.-H."/>
            <person name="Turgeon B."/>
            <person name="Goodwin S."/>
            <person name="Spatafora J."/>
            <person name="Crous P."/>
            <person name="Grigoriev I."/>
        </authorList>
    </citation>
    <scope>NUCLEOTIDE SEQUENCE [LARGE SCALE GENOMIC DNA]</scope>
    <source>
        <strain evidence="2">CBS 304.66</strain>
    </source>
</reference>
<evidence type="ECO:0000313" key="1">
    <source>
        <dbReference type="EMBL" id="KAF2260527.1"/>
    </source>
</evidence>
<organism evidence="1 2">
    <name type="scientific">Lojkania enalia</name>
    <dbReference type="NCBI Taxonomy" id="147567"/>
    <lineage>
        <taxon>Eukaryota</taxon>
        <taxon>Fungi</taxon>
        <taxon>Dikarya</taxon>
        <taxon>Ascomycota</taxon>
        <taxon>Pezizomycotina</taxon>
        <taxon>Dothideomycetes</taxon>
        <taxon>Pleosporomycetidae</taxon>
        <taxon>Pleosporales</taxon>
        <taxon>Pleosporales incertae sedis</taxon>
        <taxon>Lojkania</taxon>
    </lineage>
</organism>
<sequence length="138" mass="15623">MSYTINLSIKKDDNDTLSVVEKTCWYYSGGADWTEREGHHILSLKASGTSGMLRFRTSTGESFCLAVGVHNYSRWCDIIVDAGDDDTAVRIHPAYYSESNPRNQMLWNQLSSLERTTATGRTLTIKFFRDDGHELFAT</sequence>
<dbReference type="EMBL" id="ML986679">
    <property type="protein sequence ID" value="KAF2260527.1"/>
    <property type="molecule type" value="Genomic_DNA"/>
</dbReference>
<name>A0A9P4K0V6_9PLEO</name>
<dbReference type="InterPro" id="IPR015926">
    <property type="entry name" value="Cytolysin/lectin"/>
</dbReference>
<dbReference type="InterPro" id="IPR009960">
    <property type="entry name" value="Fruit_body_lectin_fun"/>
</dbReference>
<evidence type="ECO:0000313" key="2">
    <source>
        <dbReference type="Proteomes" id="UP000800093"/>
    </source>
</evidence>
<dbReference type="AlphaFoldDB" id="A0A9P4K0V6"/>
<comment type="caution">
    <text evidence="1">The sequence shown here is derived from an EMBL/GenBank/DDBJ whole genome shotgun (WGS) entry which is preliminary data.</text>
</comment>